<dbReference type="Proteomes" id="UP000292082">
    <property type="component" value="Unassembled WGS sequence"/>
</dbReference>
<feature type="non-terminal residue" evidence="1">
    <location>
        <position position="1"/>
    </location>
</feature>
<dbReference type="AlphaFoldDB" id="A0A4Q9PDC4"/>
<sequence>LKQLCASCISISDLVLFVLNQYHDPTHPVLRDLVKNAASIAAALYYHPATSQSISVWAHSIMCARYSQAIQDLAKAEQGWHFGAMHTQLEQLRDFKIEDMANTMQMVAPELWSLVLGL</sequence>
<feature type="non-terminal residue" evidence="1">
    <location>
        <position position="118"/>
    </location>
</feature>
<evidence type="ECO:0000313" key="2">
    <source>
        <dbReference type="Proteomes" id="UP000292082"/>
    </source>
</evidence>
<proteinExistence type="predicted"/>
<name>A0A4Q9PDC4_9APHY</name>
<keyword evidence="2" id="KW-1185">Reference proteome</keyword>
<dbReference type="EMBL" id="ML145435">
    <property type="protein sequence ID" value="TBU51032.1"/>
    <property type="molecule type" value="Genomic_DNA"/>
</dbReference>
<protein>
    <submittedName>
        <fullName evidence="1">Uncharacterized protein</fullName>
    </submittedName>
</protein>
<gene>
    <name evidence="1" type="ORF">BD310DRAFT_797580</name>
</gene>
<organism evidence="1 2">
    <name type="scientific">Dichomitus squalens</name>
    <dbReference type="NCBI Taxonomy" id="114155"/>
    <lineage>
        <taxon>Eukaryota</taxon>
        <taxon>Fungi</taxon>
        <taxon>Dikarya</taxon>
        <taxon>Basidiomycota</taxon>
        <taxon>Agaricomycotina</taxon>
        <taxon>Agaricomycetes</taxon>
        <taxon>Polyporales</taxon>
        <taxon>Polyporaceae</taxon>
        <taxon>Dichomitus</taxon>
    </lineage>
</organism>
<dbReference type="STRING" id="114155.A0A4Q9PDC4"/>
<evidence type="ECO:0000313" key="1">
    <source>
        <dbReference type="EMBL" id="TBU51032.1"/>
    </source>
</evidence>
<accession>A0A4Q9PDC4</accession>
<reference evidence="1 2" key="1">
    <citation type="submission" date="2019-01" db="EMBL/GenBank/DDBJ databases">
        <title>Draft genome sequences of three monokaryotic isolates of the white-rot basidiomycete fungus Dichomitus squalens.</title>
        <authorList>
            <consortium name="DOE Joint Genome Institute"/>
            <person name="Lopez S.C."/>
            <person name="Andreopoulos B."/>
            <person name="Pangilinan J."/>
            <person name="Lipzen A."/>
            <person name="Riley R."/>
            <person name="Ahrendt S."/>
            <person name="Ng V."/>
            <person name="Barry K."/>
            <person name="Daum C."/>
            <person name="Grigoriev I.V."/>
            <person name="Hilden K.S."/>
            <person name="Makela M.R."/>
            <person name="de Vries R.P."/>
        </authorList>
    </citation>
    <scope>NUCLEOTIDE SEQUENCE [LARGE SCALE GENOMIC DNA]</scope>
    <source>
        <strain evidence="1 2">CBS 464.89</strain>
    </source>
</reference>